<comment type="caution">
    <text evidence="2">The sequence shown here is derived from an EMBL/GenBank/DDBJ whole genome shotgun (WGS) entry which is preliminary data.</text>
</comment>
<dbReference type="InterPro" id="IPR026816">
    <property type="entry name" value="Flavodoxin_dom"/>
</dbReference>
<reference evidence="3" key="1">
    <citation type="submission" date="2016-07" db="EMBL/GenBank/DDBJ databases">
        <authorList>
            <person name="Florea S."/>
            <person name="Webb J.S."/>
            <person name="Jaromczyk J."/>
            <person name="Schardl C.L."/>
        </authorList>
    </citation>
    <scope>NUCLEOTIDE SEQUENCE [LARGE SCALE GENOMIC DNA]</scope>
    <source>
        <strain evidence="3">IPBSL-7</strain>
    </source>
</reference>
<gene>
    <name evidence="2" type="ORF">BCR15_08255</name>
</gene>
<feature type="domain" description="Flavodoxin-like" evidence="1">
    <location>
        <begin position="4"/>
        <end position="159"/>
    </location>
</feature>
<dbReference type="EMBL" id="MBQD01000024">
    <property type="protein sequence ID" value="OCL32027.1"/>
    <property type="molecule type" value="Genomic_DNA"/>
</dbReference>
<accession>A0A1C0AJ00</accession>
<proteinExistence type="predicted"/>
<dbReference type="InterPro" id="IPR029039">
    <property type="entry name" value="Flavoprotein-like_sf"/>
</dbReference>
<evidence type="ECO:0000313" key="3">
    <source>
        <dbReference type="Proteomes" id="UP000093501"/>
    </source>
</evidence>
<organism evidence="2 3">
    <name type="scientific">Tessaracoccus lapidicaptus</name>
    <dbReference type="NCBI Taxonomy" id="1427523"/>
    <lineage>
        <taxon>Bacteria</taxon>
        <taxon>Bacillati</taxon>
        <taxon>Actinomycetota</taxon>
        <taxon>Actinomycetes</taxon>
        <taxon>Propionibacteriales</taxon>
        <taxon>Propionibacteriaceae</taxon>
        <taxon>Tessaracoccus</taxon>
    </lineage>
</organism>
<dbReference type="GO" id="GO:0010181">
    <property type="term" value="F:FMN binding"/>
    <property type="evidence" value="ECO:0007669"/>
    <property type="project" value="InterPro"/>
</dbReference>
<dbReference type="SUPFAM" id="SSF52218">
    <property type="entry name" value="Flavoproteins"/>
    <property type="match status" value="1"/>
</dbReference>
<dbReference type="Gene3D" id="3.40.50.360">
    <property type="match status" value="1"/>
</dbReference>
<dbReference type="RefSeq" id="WP_068752375.1">
    <property type="nucleotide sequence ID" value="NZ_MBQD01000024.1"/>
</dbReference>
<dbReference type="PROSITE" id="PS50902">
    <property type="entry name" value="FLAVODOXIN_LIKE"/>
    <property type="match status" value="1"/>
</dbReference>
<dbReference type="InterPro" id="IPR008254">
    <property type="entry name" value="Flavodoxin/NO_synth"/>
</dbReference>
<dbReference type="AlphaFoldDB" id="A0A1C0AJ00"/>
<dbReference type="Proteomes" id="UP000093501">
    <property type="component" value="Unassembled WGS sequence"/>
</dbReference>
<sequence>MGRVLVAYATRGGAARDIAETVGEVLRASGHAVRVADLKSKPGVDGAELVVVGSGINAGSWYPEATSWLAAEAGALRTARVAVFNACLNAADPAKRDDSLAYNRSVAERVRASASESFAGRFVPEHISWWRRLFLRTMQKPTQDHLDLDAVRAWASTLTVS</sequence>
<protein>
    <recommendedName>
        <fullName evidence="1">Flavodoxin-like domain-containing protein</fullName>
    </recommendedName>
</protein>
<name>A0A1C0AJ00_9ACTN</name>
<evidence type="ECO:0000313" key="2">
    <source>
        <dbReference type="EMBL" id="OCL32027.1"/>
    </source>
</evidence>
<keyword evidence="3" id="KW-1185">Reference proteome</keyword>
<dbReference type="Pfam" id="PF12724">
    <property type="entry name" value="Flavodoxin_5"/>
    <property type="match status" value="1"/>
</dbReference>
<evidence type="ECO:0000259" key="1">
    <source>
        <dbReference type="PROSITE" id="PS50902"/>
    </source>
</evidence>